<proteinExistence type="predicted"/>
<reference evidence="2 3" key="1">
    <citation type="submission" date="2024-12" db="EMBL/GenBank/DDBJ databases">
        <title>The unique morphological basis and parallel evolutionary history of personate flowers in Penstemon.</title>
        <authorList>
            <person name="Depatie T.H."/>
            <person name="Wessinger C.A."/>
        </authorList>
    </citation>
    <scope>NUCLEOTIDE SEQUENCE [LARGE SCALE GENOMIC DNA]</scope>
    <source>
        <strain evidence="2">WTNN_2</strain>
        <tissue evidence="2">Leaf</tissue>
    </source>
</reference>
<evidence type="ECO:0000313" key="2">
    <source>
        <dbReference type="EMBL" id="KAL3843444.1"/>
    </source>
</evidence>
<feature type="domain" description="F-box" evidence="1">
    <location>
        <begin position="44"/>
        <end position="95"/>
    </location>
</feature>
<dbReference type="InterPro" id="IPR001810">
    <property type="entry name" value="F-box_dom"/>
</dbReference>
<dbReference type="InterPro" id="IPR053772">
    <property type="entry name" value="At1g61320/At1g61330-like"/>
</dbReference>
<dbReference type="SUPFAM" id="SSF81383">
    <property type="entry name" value="F-box domain"/>
    <property type="match status" value="1"/>
</dbReference>
<dbReference type="InterPro" id="IPR032675">
    <property type="entry name" value="LRR_dom_sf"/>
</dbReference>
<dbReference type="InterPro" id="IPR055357">
    <property type="entry name" value="LRR_At1g61320_AtMIF1"/>
</dbReference>
<dbReference type="EMBL" id="JBJXBP010000002">
    <property type="protein sequence ID" value="KAL3843444.1"/>
    <property type="molecule type" value="Genomic_DNA"/>
</dbReference>
<protein>
    <recommendedName>
        <fullName evidence="1">F-box domain-containing protein</fullName>
    </recommendedName>
</protein>
<comment type="caution">
    <text evidence="2">The sequence shown here is derived from an EMBL/GenBank/DDBJ whole genome shotgun (WGS) entry which is preliminary data.</text>
</comment>
<sequence length="532" mass="61362">MLLGLTEHFSYILQFISQILQSNTSLLFNKLCVAMETHSLARKIDRISQLPEDVLALVLSRLSIIDAVQTSSLSRKWKNVHTFIPRVNFDYFEMLMFWSGGNPCAVTLYNEEFVEDIFFKHYPVSKLVTFILKPPTLYHQEFVEAVDTFFQHYSSSKLVSFRLSWFFNSSHICGFKRWMQSLCRLGVAQLDLVFCKASFPGPDFSWHLLSEASSLENVRLCGFSLQSELLINQCYPIKALHFHRVRFAPGTLECILSSCPSLRSLTIVKCIFLFSKLRIHSPSLTLLRMKLWVPSQVGEIELDAINLNSFEYVDCVMRKLLFTSVPLLERLSITLYGNIIEPNVFGLLPADLTQVKSLYYQISDLQEYKKCELNNKVLSNLREVFFILVKPECDLPKITSIFDTCPLLQKFHLVVRLCNGLHLVLLTETSNVGRSYVGFHNSNGFHFELEEVELSGFSGTENEMGLALYILKCAATLKRMRIIRCPKLYVGYGRWDWMKNVETRFSKEKRRMIHERLQGQALSESAQVTIYG</sequence>
<keyword evidence="3" id="KW-1185">Reference proteome</keyword>
<evidence type="ECO:0000313" key="3">
    <source>
        <dbReference type="Proteomes" id="UP001634393"/>
    </source>
</evidence>
<dbReference type="Pfam" id="PF00646">
    <property type="entry name" value="F-box"/>
    <property type="match status" value="1"/>
</dbReference>
<dbReference type="PROSITE" id="PS50181">
    <property type="entry name" value="FBOX"/>
    <property type="match status" value="1"/>
</dbReference>
<dbReference type="PANTHER" id="PTHR34145">
    <property type="entry name" value="OS02G0105600 PROTEIN"/>
    <property type="match status" value="1"/>
</dbReference>
<dbReference type="PANTHER" id="PTHR34145:SF28">
    <property type="entry name" value="F-BOX DOMAIN-CONTAINING PROTEIN"/>
    <property type="match status" value="1"/>
</dbReference>
<dbReference type="Pfam" id="PF23622">
    <property type="entry name" value="LRR_At1g61320_AtMIF1"/>
    <property type="match status" value="1"/>
</dbReference>
<name>A0ABD3U1W5_9LAMI</name>
<dbReference type="Proteomes" id="UP001634393">
    <property type="component" value="Unassembled WGS sequence"/>
</dbReference>
<dbReference type="Gene3D" id="3.80.10.10">
    <property type="entry name" value="Ribonuclease Inhibitor"/>
    <property type="match status" value="1"/>
</dbReference>
<evidence type="ECO:0000259" key="1">
    <source>
        <dbReference type="PROSITE" id="PS50181"/>
    </source>
</evidence>
<gene>
    <name evidence="2" type="ORF">ACJIZ3_000847</name>
</gene>
<accession>A0ABD3U1W5</accession>
<dbReference type="AlphaFoldDB" id="A0ABD3U1W5"/>
<dbReference type="InterPro" id="IPR036047">
    <property type="entry name" value="F-box-like_dom_sf"/>
</dbReference>
<organism evidence="2 3">
    <name type="scientific">Penstemon smallii</name>
    <dbReference type="NCBI Taxonomy" id="265156"/>
    <lineage>
        <taxon>Eukaryota</taxon>
        <taxon>Viridiplantae</taxon>
        <taxon>Streptophyta</taxon>
        <taxon>Embryophyta</taxon>
        <taxon>Tracheophyta</taxon>
        <taxon>Spermatophyta</taxon>
        <taxon>Magnoliopsida</taxon>
        <taxon>eudicotyledons</taxon>
        <taxon>Gunneridae</taxon>
        <taxon>Pentapetalae</taxon>
        <taxon>asterids</taxon>
        <taxon>lamiids</taxon>
        <taxon>Lamiales</taxon>
        <taxon>Plantaginaceae</taxon>
        <taxon>Cheloneae</taxon>
        <taxon>Penstemon</taxon>
    </lineage>
</organism>